<dbReference type="Proteomes" id="UP000187203">
    <property type="component" value="Unassembled WGS sequence"/>
</dbReference>
<dbReference type="GO" id="GO:0016829">
    <property type="term" value="F:lyase activity"/>
    <property type="evidence" value="ECO:0007669"/>
    <property type="project" value="UniProtKB-KW"/>
</dbReference>
<comment type="caution">
    <text evidence="3">The sequence shown here is derived from an EMBL/GenBank/DDBJ whole genome shotgun (WGS) entry which is preliminary data.</text>
</comment>
<dbReference type="OrthoDB" id="10397128at2759"/>
<accession>A0A1R3HTQ7</accession>
<dbReference type="EMBL" id="AWUE01019398">
    <property type="protein sequence ID" value="OMO73698.1"/>
    <property type="molecule type" value="Genomic_DNA"/>
</dbReference>
<feature type="region of interest" description="Disordered" evidence="1">
    <location>
        <begin position="43"/>
        <end position="83"/>
    </location>
</feature>
<keyword evidence="2" id="KW-0732">Signal</keyword>
<gene>
    <name evidence="3" type="ORF">COLO4_26918</name>
</gene>
<evidence type="ECO:0000313" key="3">
    <source>
        <dbReference type="EMBL" id="OMO73698.1"/>
    </source>
</evidence>
<keyword evidence="4" id="KW-1185">Reference proteome</keyword>
<proteinExistence type="predicted"/>
<evidence type="ECO:0000313" key="4">
    <source>
        <dbReference type="Proteomes" id="UP000187203"/>
    </source>
</evidence>
<feature type="compositionally biased region" description="Polar residues" evidence="1">
    <location>
        <begin position="57"/>
        <end position="83"/>
    </location>
</feature>
<name>A0A1R3HTQ7_9ROSI</name>
<organism evidence="3 4">
    <name type="scientific">Corchorus olitorius</name>
    <dbReference type="NCBI Taxonomy" id="93759"/>
    <lineage>
        <taxon>Eukaryota</taxon>
        <taxon>Viridiplantae</taxon>
        <taxon>Streptophyta</taxon>
        <taxon>Embryophyta</taxon>
        <taxon>Tracheophyta</taxon>
        <taxon>Spermatophyta</taxon>
        <taxon>Magnoliopsida</taxon>
        <taxon>eudicotyledons</taxon>
        <taxon>Gunneridae</taxon>
        <taxon>Pentapetalae</taxon>
        <taxon>rosids</taxon>
        <taxon>malvids</taxon>
        <taxon>Malvales</taxon>
        <taxon>Malvaceae</taxon>
        <taxon>Grewioideae</taxon>
        <taxon>Apeibeae</taxon>
        <taxon>Corchorus</taxon>
    </lineage>
</organism>
<evidence type="ECO:0000256" key="1">
    <source>
        <dbReference type="SAM" id="MobiDB-lite"/>
    </source>
</evidence>
<sequence>MGSRNNLLFFSLFLLLLMANEAFARNRMLMVEEGKGKESLEMGNYYANGEGEPGMNNHHSIPRQSWDNSQHGPSQSDQRPTSILRYQQPANVLFMMI</sequence>
<feature type="chain" id="PRO_5013317568" evidence="2">
    <location>
        <begin position="25"/>
        <end position="97"/>
    </location>
</feature>
<dbReference type="AlphaFoldDB" id="A0A1R3HTQ7"/>
<protein>
    <submittedName>
        <fullName evidence="3">Pectate lyase 12 protein</fullName>
    </submittedName>
</protein>
<keyword evidence="3" id="KW-0456">Lyase</keyword>
<reference evidence="4" key="1">
    <citation type="submission" date="2013-09" db="EMBL/GenBank/DDBJ databases">
        <title>Corchorus olitorius genome sequencing.</title>
        <authorList>
            <person name="Alam M."/>
            <person name="Haque M.S."/>
            <person name="Islam M.S."/>
            <person name="Emdad E.M."/>
            <person name="Islam M.M."/>
            <person name="Ahmed B."/>
            <person name="Halim A."/>
            <person name="Hossen Q.M.M."/>
            <person name="Hossain M.Z."/>
            <person name="Ahmed R."/>
            <person name="Khan M.M."/>
            <person name="Islam R."/>
            <person name="Rashid M.M."/>
            <person name="Khan S.A."/>
            <person name="Rahman M.S."/>
            <person name="Alam M."/>
            <person name="Yahiya A.S."/>
            <person name="Khan M.S."/>
            <person name="Azam M.S."/>
            <person name="Haque T."/>
            <person name="Lashkar M.Z.H."/>
            <person name="Akhand A.I."/>
            <person name="Morshed G."/>
            <person name="Roy S."/>
            <person name="Uddin K.S."/>
            <person name="Rabeya T."/>
            <person name="Hossain A.S."/>
            <person name="Chowdhury A."/>
            <person name="Snigdha A.R."/>
            <person name="Mortoza M.S."/>
            <person name="Matin S.A."/>
            <person name="Hoque S.M.E."/>
            <person name="Islam M.K."/>
            <person name="Roy D.K."/>
            <person name="Haider R."/>
            <person name="Moosa M.M."/>
            <person name="Elias S.M."/>
            <person name="Hasan A.M."/>
            <person name="Jahan S."/>
            <person name="Shafiuddin M."/>
            <person name="Mahmood N."/>
            <person name="Shommy N.S."/>
        </authorList>
    </citation>
    <scope>NUCLEOTIDE SEQUENCE [LARGE SCALE GENOMIC DNA]</scope>
    <source>
        <strain evidence="4">cv. O-4</strain>
    </source>
</reference>
<evidence type="ECO:0000256" key="2">
    <source>
        <dbReference type="SAM" id="SignalP"/>
    </source>
</evidence>
<feature type="signal peptide" evidence="2">
    <location>
        <begin position="1"/>
        <end position="24"/>
    </location>
</feature>